<keyword evidence="1" id="KW-0472">Membrane</keyword>
<keyword evidence="1" id="KW-1133">Transmembrane helix</keyword>
<dbReference type="SUPFAM" id="SSF75304">
    <property type="entry name" value="Amidase signature (AS) enzymes"/>
    <property type="match status" value="1"/>
</dbReference>
<dbReference type="InterPro" id="IPR052096">
    <property type="entry name" value="Endocannabinoid_amidase"/>
</dbReference>
<dbReference type="AlphaFoldDB" id="A0A8E0RUM3"/>
<name>A0A8E0RUM3_9TREM</name>
<sequence>MSKFSTLHEINRVVRHLLDFLAFLYLLDVLTFYLCSDVLYFFTRMILFANRWTCLRWIFFAYLCFRIGRFAFYRHRVQKRLKNKQQDLLDKHGLLNQKLKMGEVPNLSVEEATRMTIPELRTKLRERTVRAVDVIDAYQRRALEIFQRCPGCIAEIVFDSDVYAILADTKLDGLKESESKESNPLLGIPVSLEEVFPIRGCDHTMGFTCRTKKPAEDDCALVAALKEVGAVPFVMTNVRQKLIGLTSENPIFGRTRHPTHPHRACVSGDAALIAAQGSLLSFAADLLGAGRLTAAFSGLAAIKPTTGRMSQKGLNLPIRTPETLGIVATPIGRTVDDITDALRALWTSALFKQDISLAPIGFDEAKFTRGQTGRLRIGYYHSFAGLLPVSPAMDRIMEQTRRFLESKGHELIDFALPDVDQAFQLIMSLVNSYIQPESLRLIYREGHGDVIVDYKQRAVHALYALPALLRKSFCLLRADAVESKYPVTALAIRAMGCTKSYADLKIESDNYCRLVQEKWNDYELDCLICPVSPVPTPWDYSSFYTVNSVLLFTSLYNLLGYPAGTVKVGQVERADIEQARDAIKPGEDVKTLLMFAQQTDGSEGLPLGVQVVSKPWNDELVLGVMKELEQIKAQ</sequence>
<feature type="transmembrane region" description="Helical" evidence="1">
    <location>
        <begin position="54"/>
        <end position="73"/>
    </location>
</feature>
<evidence type="ECO:0000313" key="4">
    <source>
        <dbReference type="Proteomes" id="UP000728185"/>
    </source>
</evidence>
<evidence type="ECO:0000256" key="1">
    <source>
        <dbReference type="SAM" id="Phobius"/>
    </source>
</evidence>
<gene>
    <name evidence="3" type="ORF">FBUS_07555</name>
</gene>
<protein>
    <submittedName>
        <fullName evidence="3">Fatty-acid amide hydrolase 1</fullName>
    </submittedName>
</protein>
<dbReference type="InterPro" id="IPR036928">
    <property type="entry name" value="AS_sf"/>
</dbReference>
<reference evidence="3" key="1">
    <citation type="submission" date="2019-05" db="EMBL/GenBank/DDBJ databases">
        <title>Annotation for the trematode Fasciolopsis buski.</title>
        <authorList>
            <person name="Choi Y.-J."/>
        </authorList>
    </citation>
    <scope>NUCLEOTIDE SEQUENCE</scope>
    <source>
        <strain evidence="3">HT</strain>
        <tissue evidence="3">Whole worm</tissue>
    </source>
</reference>
<dbReference type="Gene3D" id="3.90.1300.10">
    <property type="entry name" value="Amidase signature (AS) domain"/>
    <property type="match status" value="1"/>
</dbReference>
<feature type="domain" description="Amidase" evidence="2">
    <location>
        <begin position="164"/>
        <end position="622"/>
    </location>
</feature>
<keyword evidence="4" id="KW-1185">Reference proteome</keyword>
<organism evidence="3 4">
    <name type="scientific">Fasciolopsis buskii</name>
    <dbReference type="NCBI Taxonomy" id="27845"/>
    <lineage>
        <taxon>Eukaryota</taxon>
        <taxon>Metazoa</taxon>
        <taxon>Spiralia</taxon>
        <taxon>Lophotrochozoa</taxon>
        <taxon>Platyhelminthes</taxon>
        <taxon>Trematoda</taxon>
        <taxon>Digenea</taxon>
        <taxon>Plagiorchiida</taxon>
        <taxon>Echinostomata</taxon>
        <taxon>Echinostomatoidea</taxon>
        <taxon>Fasciolidae</taxon>
        <taxon>Fasciolopsis</taxon>
    </lineage>
</organism>
<keyword evidence="3" id="KW-0378">Hydrolase</keyword>
<evidence type="ECO:0000259" key="2">
    <source>
        <dbReference type="Pfam" id="PF01425"/>
    </source>
</evidence>
<dbReference type="PANTHER" id="PTHR45847">
    <property type="entry name" value="FATTY ACID AMIDE HYDROLASE"/>
    <property type="match status" value="1"/>
</dbReference>
<dbReference type="Proteomes" id="UP000728185">
    <property type="component" value="Unassembled WGS sequence"/>
</dbReference>
<dbReference type="PANTHER" id="PTHR45847:SF6">
    <property type="entry name" value="FATTY ACID AMIDE HYDROLASE"/>
    <property type="match status" value="1"/>
</dbReference>
<dbReference type="OrthoDB" id="6428749at2759"/>
<feature type="transmembrane region" description="Helical" evidence="1">
    <location>
        <begin position="20"/>
        <end position="42"/>
    </location>
</feature>
<proteinExistence type="predicted"/>
<dbReference type="InterPro" id="IPR023631">
    <property type="entry name" value="Amidase_dom"/>
</dbReference>
<dbReference type="Pfam" id="PF01425">
    <property type="entry name" value="Amidase"/>
    <property type="match status" value="1"/>
</dbReference>
<accession>A0A8E0RUM3</accession>
<dbReference type="GO" id="GO:0017064">
    <property type="term" value="F:fatty acid amide hydrolase activity"/>
    <property type="evidence" value="ECO:0007669"/>
    <property type="project" value="TreeGrafter"/>
</dbReference>
<dbReference type="EMBL" id="LUCM01008554">
    <property type="protein sequence ID" value="KAA0188211.1"/>
    <property type="molecule type" value="Genomic_DNA"/>
</dbReference>
<comment type="caution">
    <text evidence="3">The sequence shown here is derived from an EMBL/GenBank/DDBJ whole genome shotgun (WGS) entry which is preliminary data.</text>
</comment>
<evidence type="ECO:0000313" key="3">
    <source>
        <dbReference type="EMBL" id="KAA0188211.1"/>
    </source>
</evidence>
<dbReference type="GO" id="GO:0004040">
    <property type="term" value="F:amidase activity"/>
    <property type="evidence" value="ECO:0007669"/>
    <property type="project" value="TreeGrafter"/>
</dbReference>
<dbReference type="GO" id="GO:0009062">
    <property type="term" value="P:fatty acid catabolic process"/>
    <property type="evidence" value="ECO:0007669"/>
    <property type="project" value="TreeGrafter"/>
</dbReference>
<keyword evidence="1" id="KW-0812">Transmembrane</keyword>